<keyword evidence="1" id="KW-1133">Transmembrane helix</keyword>
<keyword evidence="1" id="KW-0812">Transmembrane</keyword>
<keyword evidence="3" id="KW-1185">Reference proteome</keyword>
<sequence length="103" mass="11460">MFDRAEEKTLNVEGVRPRATAKAAYYLAAFGFHLALFLSNTGNYFHGGTALEWIALQAWAILIVMAAVNLVPHARAFEQPILMLCAIVPLFLVVWALLEASRR</sequence>
<name>A0A923MDH5_9BURK</name>
<proteinExistence type="predicted"/>
<feature type="transmembrane region" description="Helical" evidence="1">
    <location>
        <begin position="80"/>
        <end position="98"/>
    </location>
</feature>
<evidence type="ECO:0000313" key="2">
    <source>
        <dbReference type="EMBL" id="MBC5768705.1"/>
    </source>
</evidence>
<protein>
    <submittedName>
        <fullName evidence="2">Uncharacterized protein</fullName>
    </submittedName>
</protein>
<dbReference type="EMBL" id="JACORU010000023">
    <property type="protein sequence ID" value="MBC5768705.1"/>
    <property type="molecule type" value="Genomic_DNA"/>
</dbReference>
<evidence type="ECO:0000256" key="1">
    <source>
        <dbReference type="SAM" id="Phobius"/>
    </source>
</evidence>
<keyword evidence="1" id="KW-0472">Membrane</keyword>
<dbReference type="RefSeq" id="WP_187085651.1">
    <property type="nucleotide sequence ID" value="NZ_JACORU010000023.1"/>
</dbReference>
<reference evidence="2" key="1">
    <citation type="submission" date="2020-08" db="EMBL/GenBank/DDBJ databases">
        <title>Ramlibacter sp. GTP1 16S ribosomal RNA gene genome sequencing and assembly.</title>
        <authorList>
            <person name="Kang M."/>
        </authorList>
    </citation>
    <scope>NUCLEOTIDE SEQUENCE</scope>
    <source>
        <strain evidence="2">GTP1</strain>
    </source>
</reference>
<evidence type="ECO:0000313" key="3">
    <source>
        <dbReference type="Proteomes" id="UP000596827"/>
    </source>
</evidence>
<accession>A0A923MDH5</accession>
<gene>
    <name evidence="2" type="ORF">H8R02_29865</name>
</gene>
<comment type="caution">
    <text evidence="2">The sequence shown here is derived from an EMBL/GenBank/DDBJ whole genome shotgun (WGS) entry which is preliminary data.</text>
</comment>
<feature type="transmembrane region" description="Helical" evidence="1">
    <location>
        <begin position="53"/>
        <end position="74"/>
    </location>
</feature>
<feature type="transmembrane region" description="Helical" evidence="1">
    <location>
        <begin position="23"/>
        <end position="41"/>
    </location>
</feature>
<dbReference type="AlphaFoldDB" id="A0A923MDH5"/>
<dbReference type="Proteomes" id="UP000596827">
    <property type="component" value="Unassembled WGS sequence"/>
</dbReference>
<organism evidence="2 3">
    <name type="scientific">Ramlibacter albus</name>
    <dbReference type="NCBI Taxonomy" id="2079448"/>
    <lineage>
        <taxon>Bacteria</taxon>
        <taxon>Pseudomonadati</taxon>
        <taxon>Pseudomonadota</taxon>
        <taxon>Betaproteobacteria</taxon>
        <taxon>Burkholderiales</taxon>
        <taxon>Comamonadaceae</taxon>
        <taxon>Ramlibacter</taxon>
    </lineage>
</organism>